<keyword evidence="2" id="KW-0378">Hydrolase</keyword>
<evidence type="ECO:0000313" key="5">
    <source>
        <dbReference type="EMBL" id="KAJ4797936.1"/>
    </source>
</evidence>
<gene>
    <name evidence="5" type="ORF">LUZ62_049182</name>
</gene>
<evidence type="ECO:0000259" key="4">
    <source>
        <dbReference type="PROSITE" id="PS51658"/>
    </source>
</evidence>
<dbReference type="GO" id="GO:0005634">
    <property type="term" value="C:nucleus"/>
    <property type="evidence" value="ECO:0007669"/>
    <property type="project" value="TreeGrafter"/>
</dbReference>
<evidence type="ECO:0000256" key="3">
    <source>
        <dbReference type="ARBA" id="ARBA00025428"/>
    </source>
</evidence>
<keyword evidence="6" id="KW-1185">Reference proteome</keyword>
<dbReference type="Proteomes" id="UP001140206">
    <property type="component" value="Chromosome 2"/>
</dbReference>
<evidence type="ECO:0000256" key="2">
    <source>
        <dbReference type="ARBA" id="ARBA00022722"/>
    </source>
</evidence>
<comment type="caution">
    <text evidence="5">The sequence shown here is derived from an EMBL/GenBank/DDBJ whole genome shotgun (WGS) entry which is preliminary data.</text>
</comment>
<keyword evidence="2" id="KW-0540">Nuclease</keyword>
<name>A0AAV8G3X1_9POAL</name>
<reference evidence="5" key="1">
    <citation type="submission" date="2022-08" db="EMBL/GenBank/DDBJ databases">
        <authorList>
            <person name="Marques A."/>
        </authorList>
    </citation>
    <scope>NUCLEOTIDE SEQUENCE</scope>
    <source>
        <strain evidence="5">RhyPub2mFocal</strain>
        <tissue evidence="5">Leaves</tissue>
    </source>
</reference>
<accession>A0AAV8G3X1</accession>
<dbReference type="GO" id="GO:0004518">
    <property type="term" value="F:nuclease activity"/>
    <property type="evidence" value="ECO:0007669"/>
    <property type="project" value="UniProtKB-UniRule"/>
</dbReference>
<dbReference type="InterPro" id="IPR036104">
    <property type="entry name" value="BFN_sf"/>
</dbReference>
<feature type="domain" description="BFN" evidence="4">
    <location>
        <begin position="200"/>
        <end position="335"/>
    </location>
</feature>
<comment type="function">
    <text evidence="3">Bifunctional nuclease with both RNase and DNase activities. Involved in basal defense response. Participates in abscisic acid-derived callose deposition following infection by a necrotrophic pathogen.</text>
</comment>
<dbReference type="AlphaFoldDB" id="A0AAV8G3X1"/>
<dbReference type="InterPro" id="IPR003729">
    <property type="entry name" value="Bi_nuclease_dom"/>
</dbReference>
<dbReference type="GO" id="GO:0030891">
    <property type="term" value="C:VCB complex"/>
    <property type="evidence" value="ECO:0007669"/>
    <property type="project" value="TreeGrafter"/>
</dbReference>
<evidence type="ECO:0000313" key="6">
    <source>
        <dbReference type="Proteomes" id="UP001140206"/>
    </source>
</evidence>
<evidence type="ECO:0000256" key="1">
    <source>
        <dbReference type="ARBA" id="ARBA00009095"/>
    </source>
</evidence>
<dbReference type="Pfam" id="PF02577">
    <property type="entry name" value="BFN_dom"/>
    <property type="match status" value="1"/>
</dbReference>
<sequence length="405" mass="45356">MIKKIRKYPQRCELLNARADGGAKWYLKVRGQRTVDLFIYIKVKIKIKKQRLRLRLSLGLDHLRRSSLFHWRYKMATLEGPAPVLCRPVAHLKNTRVPTVTALLGTHFTNKATTFWGFTCKSRAIVGFHSISLAKSTTNSKGFSICCSYSSSSDDNGSMAGNFSEPDGDYVDSTVIEAVEVRRGSEGVIIKMKDGRNLRCVYNNPQAGSLPDYASHPAIVLKMEDGSDLLLPIIVLELPSVLLMAAVQDVQLARPTIYEVLKVMTEIMGYAVKRVRVTKSVRDAYYAEIYFAKIGDDNDTKVVDCRPSDAINVAVRCKVPIQVNRSIVYSDGMRVVEQTKLAPATHSDGMLLTELDRPDGQPCVEAIEFGLVRNMLIAAVEERYKDAASLKDKLNHLRAKRKNWA</sequence>
<dbReference type="GO" id="GO:0016567">
    <property type="term" value="P:protein ubiquitination"/>
    <property type="evidence" value="ECO:0007669"/>
    <property type="project" value="TreeGrafter"/>
</dbReference>
<dbReference type="EMBL" id="JAMFTS010000002">
    <property type="protein sequence ID" value="KAJ4797936.1"/>
    <property type="molecule type" value="Genomic_DNA"/>
</dbReference>
<dbReference type="Gene3D" id="3.10.690.10">
    <property type="entry name" value="Bifunctional nuclease domain"/>
    <property type="match status" value="1"/>
</dbReference>
<protein>
    <submittedName>
        <fullName evidence="5">Bifunctional nuclease 1</fullName>
    </submittedName>
</protein>
<dbReference type="PROSITE" id="PS51658">
    <property type="entry name" value="BFN"/>
    <property type="match status" value="1"/>
</dbReference>
<organism evidence="5 6">
    <name type="scientific">Rhynchospora pubera</name>
    <dbReference type="NCBI Taxonomy" id="906938"/>
    <lineage>
        <taxon>Eukaryota</taxon>
        <taxon>Viridiplantae</taxon>
        <taxon>Streptophyta</taxon>
        <taxon>Embryophyta</taxon>
        <taxon>Tracheophyta</taxon>
        <taxon>Spermatophyta</taxon>
        <taxon>Magnoliopsida</taxon>
        <taxon>Liliopsida</taxon>
        <taxon>Poales</taxon>
        <taxon>Cyperaceae</taxon>
        <taxon>Cyperoideae</taxon>
        <taxon>Rhynchosporeae</taxon>
        <taxon>Rhynchospora</taxon>
    </lineage>
</organism>
<proteinExistence type="inferred from homology"/>
<dbReference type="PANTHER" id="PTHR15160">
    <property type="entry name" value="VON HIPPEL-LINDAU PROTEIN"/>
    <property type="match status" value="1"/>
</dbReference>
<dbReference type="SUPFAM" id="SSF103256">
    <property type="entry name" value="Hypothetical protein TM0160"/>
    <property type="match status" value="1"/>
</dbReference>
<dbReference type="PANTHER" id="PTHR15160:SF3">
    <property type="entry name" value="BIFUNCTIONAL NUCLEASE 1"/>
    <property type="match status" value="1"/>
</dbReference>
<comment type="similarity">
    <text evidence="1">Belongs to the bifunctional nuclease family.</text>
</comment>